<dbReference type="GO" id="GO:0016758">
    <property type="term" value="F:hexosyltransferase activity"/>
    <property type="evidence" value="ECO:0007669"/>
    <property type="project" value="UniProtKB-ARBA"/>
</dbReference>
<dbReference type="Pfam" id="PF00535">
    <property type="entry name" value="Glycos_transf_2"/>
    <property type="match status" value="1"/>
</dbReference>
<organism evidence="2 3">
    <name type="scientific">Candidatus Aveggerthella stercoripullorum</name>
    <dbReference type="NCBI Taxonomy" id="2840688"/>
    <lineage>
        <taxon>Bacteria</taxon>
        <taxon>Bacillati</taxon>
        <taxon>Actinomycetota</taxon>
        <taxon>Coriobacteriia</taxon>
        <taxon>Eggerthellales</taxon>
        <taxon>Eggerthellaceae</taxon>
        <taxon>Eggerthellaceae incertae sedis</taxon>
        <taxon>Candidatus Aveggerthella</taxon>
    </lineage>
</organism>
<reference evidence="2" key="2">
    <citation type="journal article" date="2021" name="PeerJ">
        <title>Extensive microbial diversity within the chicken gut microbiome revealed by metagenomics and culture.</title>
        <authorList>
            <person name="Gilroy R."/>
            <person name="Ravi A."/>
            <person name="Getino M."/>
            <person name="Pursley I."/>
            <person name="Horton D.L."/>
            <person name="Alikhan N.F."/>
            <person name="Baker D."/>
            <person name="Gharbi K."/>
            <person name="Hall N."/>
            <person name="Watson M."/>
            <person name="Adriaenssens E.M."/>
            <person name="Foster-Nyarko E."/>
            <person name="Jarju S."/>
            <person name="Secka A."/>
            <person name="Antonio M."/>
            <person name="Oren A."/>
            <person name="Chaudhuri R.R."/>
            <person name="La Ragione R."/>
            <person name="Hildebrand F."/>
            <person name="Pallen M.J."/>
        </authorList>
    </citation>
    <scope>NUCLEOTIDE SEQUENCE</scope>
    <source>
        <strain evidence="2">ChiGjej1B1-2707</strain>
    </source>
</reference>
<comment type="caution">
    <text evidence="2">The sequence shown here is derived from an EMBL/GenBank/DDBJ whole genome shotgun (WGS) entry which is preliminary data.</text>
</comment>
<feature type="domain" description="Glycosyltransferase 2-like" evidence="1">
    <location>
        <begin position="21"/>
        <end position="192"/>
    </location>
</feature>
<dbReference type="AlphaFoldDB" id="A0A9D1A096"/>
<proteinExistence type="predicted"/>
<dbReference type="PANTHER" id="PTHR22916">
    <property type="entry name" value="GLYCOSYLTRANSFERASE"/>
    <property type="match status" value="1"/>
</dbReference>
<evidence type="ECO:0000259" key="1">
    <source>
        <dbReference type="Pfam" id="PF00535"/>
    </source>
</evidence>
<dbReference type="SUPFAM" id="SSF53448">
    <property type="entry name" value="Nucleotide-diphospho-sugar transferases"/>
    <property type="match status" value="1"/>
</dbReference>
<dbReference type="InterPro" id="IPR001173">
    <property type="entry name" value="Glyco_trans_2-like"/>
</dbReference>
<dbReference type="EMBL" id="DVGB01000040">
    <property type="protein sequence ID" value="HIR01268.1"/>
    <property type="molecule type" value="Genomic_DNA"/>
</dbReference>
<name>A0A9D1A096_9ACTN</name>
<sequence>MNNPAATVPYPTVPPAAPLVSVIVPTYNTEKFLDQALGSIEAQTLPDFEVICLNDGSTDGSLAIMQEHAARDPRIRIIDKQNEGYGTSCNRGLDEARGEYIAIVEPDDWIEPEMFARMLKYAQGFAGPIDIIKTPYWRINRPDTPRERKLNCSYRGRVNPPKQPFVIADAAHLLEHHPSIWSALYRREFLQEHGIRFKRIPGAGWADNPFLVETLCQAKTIVYLDEPFYCYREETEEKSRSFHQKTPLLPLERWSDMMDVLDRLNVRDERILRAHYSRGFTYLGGILQYAGMEAPGVKEAATAMFRRMDERLVMSDPQISPANKALFRELRDLPPCRVSPLPYLASLVHEGLYSMKNTGLKNTFGSVGSYFKYKNVRSGR</sequence>
<gene>
    <name evidence="2" type="ORF">IAA69_03290</name>
</gene>
<dbReference type="PANTHER" id="PTHR22916:SF3">
    <property type="entry name" value="UDP-GLCNAC:BETAGAL BETA-1,3-N-ACETYLGLUCOSAMINYLTRANSFERASE-LIKE PROTEIN 1"/>
    <property type="match status" value="1"/>
</dbReference>
<dbReference type="Proteomes" id="UP000824261">
    <property type="component" value="Unassembled WGS sequence"/>
</dbReference>
<evidence type="ECO:0000313" key="3">
    <source>
        <dbReference type="Proteomes" id="UP000824261"/>
    </source>
</evidence>
<dbReference type="InterPro" id="IPR029044">
    <property type="entry name" value="Nucleotide-diphossugar_trans"/>
</dbReference>
<reference evidence="2" key="1">
    <citation type="submission" date="2020-10" db="EMBL/GenBank/DDBJ databases">
        <authorList>
            <person name="Gilroy R."/>
        </authorList>
    </citation>
    <scope>NUCLEOTIDE SEQUENCE</scope>
    <source>
        <strain evidence="2">ChiGjej1B1-2707</strain>
    </source>
</reference>
<evidence type="ECO:0000313" key="2">
    <source>
        <dbReference type="EMBL" id="HIR01268.1"/>
    </source>
</evidence>
<dbReference type="Gene3D" id="3.90.550.10">
    <property type="entry name" value="Spore Coat Polysaccharide Biosynthesis Protein SpsA, Chain A"/>
    <property type="match status" value="1"/>
</dbReference>
<dbReference type="CDD" id="cd00761">
    <property type="entry name" value="Glyco_tranf_GTA_type"/>
    <property type="match status" value="1"/>
</dbReference>
<protein>
    <submittedName>
        <fullName evidence="2">Glycosyltransferase</fullName>
    </submittedName>
</protein>
<accession>A0A9D1A096</accession>